<evidence type="ECO:0000313" key="2">
    <source>
        <dbReference type="EMBL" id="VYS76559.1"/>
    </source>
</evidence>
<dbReference type="AlphaFoldDB" id="A0A6N2R8F1"/>
<dbReference type="InterPro" id="IPR007421">
    <property type="entry name" value="Schlafen_AlbA_2_dom"/>
</dbReference>
<dbReference type="PANTHER" id="PTHR30595">
    <property type="entry name" value="GLPR-RELATED TRANSCRIPTIONAL REPRESSOR"/>
    <property type="match status" value="1"/>
</dbReference>
<organism evidence="2">
    <name type="scientific">Bacteroides uniformis</name>
    <dbReference type="NCBI Taxonomy" id="820"/>
    <lineage>
        <taxon>Bacteria</taxon>
        <taxon>Pseudomonadati</taxon>
        <taxon>Bacteroidota</taxon>
        <taxon>Bacteroidia</taxon>
        <taxon>Bacteroidales</taxon>
        <taxon>Bacteroidaceae</taxon>
        <taxon>Bacteroides</taxon>
    </lineage>
</organism>
<accession>A0A6N2R8F1</accession>
<evidence type="ECO:0000259" key="1">
    <source>
        <dbReference type="Pfam" id="PF04326"/>
    </source>
</evidence>
<feature type="domain" description="Schlafen AlbA-2" evidence="1">
    <location>
        <begin position="47"/>
        <end position="159"/>
    </location>
</feature>
<protein>
    <submittedName>
        <fullName evidence="2">Divergent AAA domain protein</fullName>
    </submittedName>
</protein>
<proteinExistence type="predicted"/>
<dbReference type="InterPro" id="IPR038461">
    <property type="entry name" value="Schlafen_AlbA_2_dom_sf"/>
</dbReference>
<sequence>MQKNDIFLKYSVKSPQKGALTHFLSTFASMKTLTDTEYIHALIAEGEHQQQDFKFEISDARKIAKTLSAFANTDGGKLLIGVKDNGKIAGVRSDEEQYMIEAAAGLYCSPEVNYTMQTYQVEGRSVLVVQIEESDRKPVYAKDETGKYLAYLRIKDENILATPVHLRVWQQSESPKGELIEYTEREQLLLNLLEENDRLSLNRYCRLAHLSRRAAEHLLAKFVRYDIVEPVFEGHKFHFKLK</sequence>
<dbReference type="PANTHER" id="PTHR30595:SF6">
    <property type="entry name" value="SCHLAFEN ALBA-2 DOMAIN-CONTAINING PROTEIN"/>
    <property type="match status" value="1"/>
</dbReference>
<name>A0A6N2R8F1_BACUN</name>
<dbReference type="EMBL" id="CACRTC010000006">
    <property type="protein sequence ID" value="VYS76559.1"/>
    <property type="molecule type" value="Genomic_DNA"/>
</dbReference>
<dbReference type="Gene3D" id="3.30.950.30">
    <property type="entry name" value="Schlafen, AAA domain"/>
    <property type="match status" value="1"/>
</dbReference>
<dbReference type="Pfam" id="PF04326">
    <property type="entry name" value="SLFN_AlbA_2"/>
    <property type="match status" value="1"/>
</dbReference>
<gene>
    <name evidence="2" type="ORF">BULFYP32_00501</name>
</gene>
<reference evidence="2" key="1">
    <citation type="submission" date="2019-11" db="EMBL/GenBank/DDBJ databases">
        <authorList>
            <person name="Feng L."/>
        </authorList>
    </citation>
    <scope>NUCLEOTIDE SEQUENCE</scope>
    <source>
        <strain evidence="2">BuniformisLFYP32</strain>
    </source>
</reference>